<dbReference type="Proteomes" id="UP000248840">
    <property type="component" value="Unassembled WGS sequence"/>
</dbReference>
<proteinExistence type="predicted"/>
<evidence type="ECO:0000313" key="1">
    <source>
        <dbReference type="EMBL" id="RAR69257.1"/>
    </source>
</evidence>
<accession>A0A328Y8T6</accession>
<dbReference type="RefSeq" id="WP_112114174.1">
    <property type="nucleotide sequence ID" value="NZ_QLSZ01000023.1"/>
</dbReference>
<reference evidence="1 2" key="1">
    <citation type="submission" date="2018-06" db="EMBL/GenBank/DDBJ databases">
        <title>Genomic Encyclopedia of Archaeal and Bacterial Type Strains, Phase II (KMG-II): from individual species to whole genera.</title>
        <authorList>
            <person name="Goeker M."/>
        </authorList>
    </citation>
    <scope>NUCLEOTIDE SEQUENCE [LARGE SCALE GENOMIC DNA]</scope>
    <source>
        <strain evidence="1 2">DSM 25663</strain>
    </source>
</reference>
<sequence length="223" mass="26603">MLKRFCFFLFLGILTPSFSQTISSKEIEKRELDSVKMDTIQIEEVVISREKMDPEALKEYKLLQYRVYKVYPYAKIAAERILSLKTSMGNLKTEREKKKYLKIVEDYLNNEFKDRLKKLSQKQGQILVKLIYRQTGIATYDLIKDYKSGWKAFWSNTTARFFNINLKTIYQPYYNNEDFLIETILTRAFVNGRLIEQKAAKPIDIEDLNQHWQQLADDLRHKK</sequence>
<dbReference type="OrthoDB" id="1491885at2"/>
<comment type="caution">
    <text evidence="1">The sequence shown here is derived from an EMBL/GenBank/DDBJ whole genome shotgun (WGS) entry which is preliminary data.</text>
</comment>
<organism evidence="1 2">
    <name type="scientific">Flavobacterium aciduliphilum</name>
    <dbReference type="NCBI Taxonomy" id="1101402"/>
    <lineage>
        <taxon>Bacteria</taxon>
        <taxon>Pseudomonadati</taxon>
        <taxon>Bacteroidota</taxon>
        <taxon>Flavobacteriia</taxon>
        <taxon>Flavobacteriales</taxon>
        <taxon>Flavobacteriaceae</taxon>
        <taxon>Flavobacterium</taxon>
    </lineage>
</organism>
<dbReference type="Pfam" id="PF14127">
    <property type="entry name" value="DUF4294"/>
    <property type="match status" value="1"/>
</dbReference>
<protein>
    <submittedName>
        <fullName evidence="1">Uncharacterized protein DUF4294</fullName>
    </submittedName>
</protein>
<evidence type="ECO:0000313" key="2">
    <source>
        <dbReference type="Proteomes" id="UP000248840"/>
    </source>
</evidence>
<keyword evidence="2" id="KW-1185">Reference proteome</keyword>
<gene>
    <name evidence="1" type="ORF">CLV55_1233</name>
</gene>
<dbReference type="EMBL" id="QLSZ01000023">
    <property type="protein sequence ID" value="RAR69257.1"/>
    <property type="molecule type" value="Genomic_DNA"/>
</dbReference>
<dbReference type="AlphaFoldDB" id="A0A328Y8T6"/>
<dbReference type="InterPro" id="IPR025636">
    <property type="entry name" value="DUF4294"/>
</dbReference>
<name>A0A328Y8T6_9FLAO</name>